<proteinExistence type="predicted"/>
<dbReference type="Proteomes" id="UP000789525">
    <property type="component" value="Unassembled WGS sequence"/>
</dbReference>
<organism evidence="1 2">
    <name type="scientific">Acaulospora colombiana</name>
    <dbReference type="NCBI Taxonomy" id="27376"/>
    <lineage>
        <taxon>Eukaryota</taxon>
        <taxon>Fungi</taxon>
        <taxon>Fungi incertae sedis</taxon>
        <taxon>Mucoromycota</taxon>
        <taxon>Glomeromycotina</taxon>
        <taxon>Glomeromycetes</taxon>
        <taxon>Diversisporales</taxon>
        <taxon>Acaulosporaceae</taxon>
        <taxon>Acaulospora</taxon>
    </lineage>
</organism>
<sequence length="262" mass="28267">SMYQLSQTKGEHSPGYVLSTFLDDSVTRCGQACVFEKVAKPDQMDSSSLERLTEVENEIATVKNNQTVMQTTLNDILSELRRSNGRPADPPSATRPSLVSPRAATNGLSDHSSSSPPTPSNGSLPYLVEPSTASPVAIESYSKYSWTGFSLGGTSRPHRTTDAAHHVTFAFPRPVHHTSRRSGTMTPYRDSGVSSPANSDVDIPAHALVAPIEVINDLAEAPSEQGRPNKKRKRTESFGVGDYEPSQSIDQPGAGTSRRELD</sequence>
<keyword evidence="2" id="KW-1185">Reference proteome</keyword>
<protein>
    <submittedName>
        <fullName evidence="1">11360_t:CDS:1</fullName>
    </submittedName>
</protein>
<feature type="non-terminal residue" evidence="1">
    <location>
        <position position="1"/>
    </location>
</feature>
<accession>A0ACA9QKH7</accession>
<feature type="non-terminal residue" evidence="1">
    <location>
        <position position="262"/>
    </location>
</feature>
<reference evidence="1" key="1">
    <citation type="submission" date="2021-06" db="EMBL/GenBank/DDBJ databases">
        <authorList>
            <person name="Kallberg Y."/>
            <person name="Tangrot J."/>
            <person name="Rosling A."/>
        </authorList>
    </citation>
    <scope>NUCLEOTIDE SEQUENCE</scope>
    <source>
        <strain evidence="1">CL356</strain>
    </source>
</reference>
<dbReference type="EMBL" id="CAJVPT010052283">
    <property type="protein sequence ID" value="CAG8749319.1"/>
    <property type="molecule type" value="Genomic_DNA"/>
</dbReference>
<name>A0ACA9QKH7_9GLOM</name>
<evidence type="ECO:0000313" key="1">
    <source>
        <dbReference type="EMBL" id="CAG8749319.1"/>
    </source>
</evidence>
<comment type="caution">
    <text evidence="1">The sequence shown here is derived from an EMBL/GenBank/DDBJ whole genome shotgun (WGS) entry which is preliminary data.</text>
</comment>
<evidence type="ECO:0000313" key="2">
    <source>
        <dbReference type="Proteomes" id="UP000789525"/>
    </source>
</evidence>
<gene>
    <name evidence="1" type="ORF">ACOLOM_LOCUS12614</name>
</gene>